<dbReference type="OMA" id="HGENYFS"/>
<dbReference type="EMBL" id="KK121649">
    <property type="protein sequence ID" value="KFM80959.1"/>
    <property type="molecule type" value="Genomic_DNA"/>
</dbReference>
<keyword evidence="3" id="KW-1185">Reference proteome</keyword>
<evidence type="ECO:0000256" key="1">
    <source>
        <dbReference type="SAM" id="Phobius"/>
    </source>
</evidence>
<keyword evidence="1" id="KW-0472">Membrane</keyword>
<reference evidence="2 3" key="1">
    <citation type="submission" date="2013-11" db="EMBL/GenBank/DDBJ databases">
        <title>Genome sequencing of Stegodyphus mimosarum.</title>
        <authorList>
            <person name="Bechsgaard J."/>
        </authorList>
    </citation>
    <scope>NUCLEOTIDE SEQUENCE [LARGE SCALE GENOMIC DNA]</scope>
</reference>
<dbReference type="OrthoDB" id="6432339at2759"/>
<proteinExistence type="predicted"/>
<keyword evidence="1" id="KW-1133">Transmembrane helix</keyword>
<organism evidence="2 3">
    <name type="scientific">Stegodyphus mimosarum</name>
    <name type="common">African social velvet spider</name>
    <dbReference type="NCBI Taxonomy" id="407821"/>
    <lineage>
        <taxon>Eukaryota</taxon>
        <taxon>Metazoa</taxon>
        <taxon>Ecdysozoa</taxon>
        <taxon>Arthropoda</taxon>
        <taxon>Chelicerata</taxon>
        <taxon>Arachnida</taxon>
        <taxon>Araneae</taxon>
        <taxon>Araneomorphae</taxon>
        <taxon>Entelegynae</taxon>
        <taxon>Eresoidea</taxon>
        <taxon>Eresidae</taxon>
        <taxon>Stegodyphus</taxon>
    </lineage>
</organism>
<keyword evidence="1" id="KW-0812">Transmembrane</keyword>
<feature type="transmembrane region" description="Helical" evidence="1">
    <location>
        <begin position="128"/>
        <end position="152"/>
    </location>
</feature>
<dbReference type="Proteomes" id="UP000054359">
    <property type="component" value="Unassembled WGS sequence"/>
</dbReference>
<feature type="transmembrane region" description="Helical" evidence="1">
    <location>
        <begin position="164"/>
        <end position="183"/>
    </location>
</feature>
<gene>
    <name evidence="2" type="ORF">X975_09041</name>
</gene>
<evidence type="ECO:0008006" key="4">
    <source>
        <dbReference type="Google" id="ProtNLM"/>
    </source>
</evidence>
<accession>A0A087UUC0</accession>
<name>A0A087UUC0_STEMI</name>
<feature type="transmembrane region" description="Helical" evidence="1">
    <location>
        <begin position="95"/>
        <end position="116"/>
    </location>
</feature>
<protein>
    <recommendedName>
        <fullName evidence="4">Transmembrane protein</fullName>
    </recommendedName>
</protein>
<evidence type="ECO:0000313" key="2">
    <source>
        <dbReference type="EMBL" id="KFM80959.1"/>
    </source>
</evidence>
<dbReference type="AlphaFoldDB" id="A0A087UUC0"/>
<evidence type="ECO:0000313" key="3">
    <source>
        <dbReference type="Proteomes" id="UP000054359"/>
    </source>
</evidence>
<feature type="non-terminal residue" evidence="2">
    <location>
        <position position="199"/>
    </location>
</feature>
<feature type="transmembrane region" description="Helical" evidence="1">
    <location>
        <begin position="59"/>
        <end position="83"/>
    </location>
</feature>
<sequence length="199" mass="21701">MEGEATEAIEIEHHELRPFAADVCPEPTQYPVEGHSHGSFVSSISSISCMLTYAKTARFTAYALLFITCIPFIIGAAFTSIFIEDKNYNAVTPAFLSACLSLGTISLLCLQLLAKLEKYHDTGTLEGLKVFGMILSIFSGISVGVYTILAFLNKQAFNLHGTNYFSSAVFSGLSLVCGLELYLTAQWYQDALQVQQAAQ</sequence>